<accession>A0A6A8DMW1</accession>
<organism evidence="1 2">
    <name type="scientific">Aquibacillus halophilus</name>
    <dbReference type="NCBI Taxonomy" id="930132"/>
    <lineage>
        <taxon>Bacteria</taxon>
        <taxon>Bacillati</taxon>
        <taxon>Bacillota</taxon>
        <taxon>Bacilli</taxon>
        <taxon>Bacillales</taxon>
        <taxon>Bacillaceae</taxon>
        <taxon>Aquibacillus</taxon>
    </lineage>
</organism>
<evidence type="ECO:0000313" key="1">
    <source>
        <dbReference type="EMBL" id="MRH45151.1"/>
    </source>
</evidence>
<dbReference type="AlphaFoldDB" id="A0A6A8DMW1"/>
<sequence length="69" mass="7563">MQCCRSLPCPAGKATAENPGGSGFLPRKLKRCPRKATARSANQHISYVGVYSFCVNNNLLENSLNFNFL</sequence>
<dbReference type="RefSeq" id="WP_153738742.1">
    <property type="nucleotide sequence ID" value="NZ_WJNG01000028.1"/>
</dbReference>
<evidence type="ECO:0000313" key="2">
    <source>
        <dbReference type="Proteomes" id="UP000799092"/>
    </source>
</evidence>
<reference evidence="1" key="1">
    <citation type="submission" date="2019-11" db="EMBL/GenBank/DDBJ databases">
        <authorList>
            <person name="Li J."/>
        </authorList>
    </citation>
    <scope>NUCLEOTIDE SEQUENCE</scope>
    <source>
        <strain evidence="1">B6B</strain>
    </source>
</reference>
<dbReference type="Proteomes" id="UP000799092">
    <property type="component" value="Unassembled WGS sequence"/>
</dbReference>
<proteinExistence type="predicted"/>
<dbReference type="EMBL" id="WJNG01000028">
    <property type="protein sequence ID" value="MRH45151.1"/>
    <property type="molecule type" value="Genomic_DNA"/>
</dbReference>
<keyword evidence="2" id="KW-1185">Reference proteome</keyword>
<gene>
    <name evidence="1" type="ORF">GH741_21220</name>
</gene>
<comment type="caution">
    <text evidence="1">The sequence shown here is derived from an EMBL/GenBank/DDBJ whole genome shotgun (WGS) entry which is preliminary data.</text>
</comment>
<name>A0A6A8DMW1_9BACI</name>
<protein>
    <submittedName>
        <fullName evidence="1">Uncharacterized protein</fullName>
    </submittedName>
</protein>